<sequence>MNKVIKSQQEAPQRSRSIARFRESRSRSRSGSTNMEKNKEKRKRSYSPNKEASLSNQDKIEERIDISNKHRHPFDLSSAEEEKDPEATDNNECMKKLEKFYNTGDKLGQKLMRDL</sequence>
<comment type="caution">
    <text evidence="2">The sequence shown here is derived from an EMBL/GenBank/DDBJ whole genome shotgun (WGS) entry which is preliminary data.</text>
</comment>
<evidence type="ECO:0000313" key="3">
    <source>
        <dbReference type="Proteomes" id="UP000735302"/>
    </source>
</evidence>
<name>A0AAV4CFB3_9GAST</name>
<dbReference type="AlphaFoldDB" id="A0AAV4CFB3"/>
<feature type="compositionally biased region" description="Basic and acidic residues" evidence="1">
    <location>
        <begin position="58"/>
        <end position="68"/>
    </location>
</feature>
<feature type="region of interest" description="Disordered" evidence="1">
    <location>
        <begin position="1"/>
        <end position="92"/>
    </location>
</feature>
<dbReference type="Proteomes" id="UP000735302">
    <property type="component" value="Unassembled WGS sequence"/>
</dbReference>
<organism evidence="2 3">
    <name type="scientific">Plakobranchus ocellatus</name>
    <dbReference type="NCBI Taxonomy" id="259542"/>
    <lineage>
        <taxon>Eukaryota</taxon>
        <taxon>Metazoa</taxon>
        <taxon>Spiralia</taxon>
        <taxon>Lophotrochozoa</taxon>
        <taxon>Mollusca</taxon>
        <taxon>Gastropoda</taxon>
        <taxon>Heterobranchia</taxon>
        <taxon>Euthyneura</taxon>
        <taxon>Panpulmonata</taxon>
        <taxon>Sacoglossa</taxon>
        <taxon>Placobranchoidea</taxon>
        <taxon>Plakobranchidae</taxon>
        <taxon>Plakobranchus</taxon>
    </lineage>
</organism>
<accession>A0AAV4CFB3</accession>
<protein>
    <submittedName>
        <fullName evidence="2">Uncharacterized protein</fullName>
    </submittedName>
</protein>
<proteinExistence type="predicted"/>
<evidence type="ECO:0000313" key="2">
    <source>
        <dbReference type="EMBL" id="GFO31339.1"/>
    </source>
</evidence>
<evidence type="ECO:0000256" key="1">
    <source>
        <dbReference type="SAM" id="MobiDB-lite"/>
    </source>
</evidence>
<feature type="compositionally biased region" description="Polar residues" evidence="1">
    <location>
        <begin position="46"/>
        <end position="57"/>
    </location>
</feature>
<feature type="compositionally biased region" description="Polar residues" evidence="1">
    <location>
        <begin position="1"/>
        <end position="12"/>
    </location>
</feature>
<gene>
    <name evidence="2" type="ORF">PoB_005784400</name>
</gene>
<feature type="compositionally biased region" description="Acidic residues" evidence="1">
    <location>
        <begin position="78"/>
        <end position="89"/>
    </location>
</feature>
<dbReference type="EMBL" id="BLXT01006392">
    <property type="protein sequence ID" value="GFO31339.1"/>
    <property type="molecule type" value="Genomic_DNA"/>
</dbReference>
<reference evidence="2 3" key="1">
    <citation type="journal article" date="2021" name="Elife">
        <title>Chloroplast acquisition without the gene transfer in kleptoplastic sea slugs, Plakobranchus ocellatus.</title>
        <authorList>
            <person name="Maeda T."/>
            <person name="Takahashi S."/>
            <person name="Yoshida T."/>
            <person name="Shimamura S."/>
            <person name="Takaki Y."/>
            <person name="Nagai Y."/>
            <person name="Toyoda A."/>
            <person name="Suzuki Y."/>
            <person name="Arimoto A."/>
            <person name="Ishii H."/>
            <person name="Satoh N."/>
            <person name="Nishiyama T."/>
            <person name="Hasebe M."/>
            <person name="Maruyama T."/>
            <person name="Minagawa J."/>
            <person name="Obokata J."/>
            <person name="Shigenobu S."/>
        </authorList>
    </citation>
    <scope>NUCLEOTIDE SEQUENCE [LARGE SCALE GENOMIC DNA]</scope>
</reference>
<keyword evidence="3" id="KW-1185">Reference proteome</keyword>